<dbReference type="Pfam" id="PF17921">
    <property type="entry name" value="Integrase_H2C2"/>
    <property type="match status" value="1"/>
</dbReference>
<dbReference type="GeneID" id="112054114"/>
<dbReference type="Pfam" id="PF00665">
    <property type="entry name" value="rve"/>
    <property type="match status" value="1"/>
</dbReference>
<feature type="domain" description="Reverse transcriptase" evidence="8">
    <location>
        <begin position="165"/>
        <end position="350"/>
    </location>
</feature>
<name>A0ABM3M0A7_BICAN</name>
<dbReference type="InterPro" id="IPR043128">
    <property type="entry name" value="Rev_trsase/Diguanyl_cyclase"/>
</dbReference>
<evidence type="ECO:0000256" key="2">
    <source>
        <dbReference type="ARBA" id="ARBA00022679"/>
    </source>
</evidence>
<evidence type="ECO:0000256" key="3">
    <source>
        <dbReference type="ARBA" id="ARBA00022695"/>
    </source>
</evidence>
<dbReference type="InterPro" id="IPR036397">
    <property type="entry name" value="RNaseH_sf"/>
</dbReference>
<evidence type="ECO:0000256" key="6">
    <source>
        <dbReference type="ARBA" id="ARBA00022801"/>
    </source>
</evidence>
<reference evidence="11" key="1">
    <citation type="submission" date="2025-08" db="UniProtKB">
        <authorList>
            <consortium name="RefSeq"/>
        </authorList>
    </citation>
    <scope>IDENTIFICATION</scope>
</reference>
<keyword evidence="4" id="KW-0540">Nuclease</keyword>
<keyword evidence="6" id="KW-0378">Hydrolase</keyword>
<dbReference type="Gene3D" id="1.10.340.70">
    <property type="match status" value="1"/>
</dbReference>
<dbReference type="SUPFAM" id="SSF56672">
    <property type="entry name" value="DNA/RNA polymerases"/>
    <property type="match status" value="1"/>
</dbReference>
<evidence type="ECO:0000256" key="4">
    <source>
        <dbReference type="ARBA" id="ARBA00022722"/>
    </source>
</evidence>
<dbReference type="Pfam" id="PF00078">
    <property type="entry name" value="RVT_1"/>
    <property type="match status" value="1"/>
</dbReference>
<proteinExistence type="predicted"/>
<dbReference type="InterPro" id="IPR041373">
    <property type="entry name" value="RT_RNaseH"/>
</dbReference>
<keyword evidence="10" id="KW-1185">Reference proteome</keyword>
<dbReference type="InterPro" id="IPR001584">
    <property type="entry name" value="Integrase_cat-core"/>
</dbReference>
<dbReference type="PANTHER" id="PTHR37984">
    <property type="entry name" value="PROTEIN CBG26694"/>
    <property type="match status" value="1"/>
</dbReference>
<dbReference type="PANTHER" id="PTHR37984:SF5">
    <property type="entry name" value="PROTEIN NYNRIN-LIKE"/>
    <property type="match status" value="1"/>
</dbReference>
<dbReference type="InterPro" id="IPR000477">
    <property type="entry name" value="RT_dom"/>
</dbReference>
<dbReference type="CDD" id="cd09274">
    <property type="entry name" value="RNase_HI_RT_Ty3"/>
    <property type="match status" value="1"/>
</dbReference>
<protein>
    <recommendedName>
        <fullName evidence="1">RNA-directed DNA polymerase</fullName>
        <ecNumber evidence="1">2.7.7.49</ecNumber>
    </recommendedName>
</protein>
<dbReference type="Proteomes" id="UP001652582">
    <property type="component" value="Chromosome 23"/>
</dbReference>
<dbReference type="Gene3D" id="3.30.420.10">
    <property type="entry name" value="Ribonuclease H-like superfamily/Ribonuclease H"/>
    <property type="match status" value="1"/>
</dbReference>
<dbReference type="Gene3D" id="3.10.10.10">
    <property type="entry name" value="HIV Type 1 Reverse Transcriptase, subunit A, domain 1"/>
    <property type="match status" value="1"/>
</dbReference>
<gene>
    <name evidence="11" type="primary">LOC112054114</name>
</gene>
<organism evidence="10 11">
    <name type="scientific">Bicyclus anynana</name>
    <name type="common">Squinting bush brown butterfly</name>
    <dbReference type="NCBI Taxonomy" id="110368"/>
    <lineage>
        <taxon>Eukaryota</taxon>
        <taxon>Metazoa</taxon>
        <taxon>Ecdysozoa</taxon>
        <taxon>Arthropoda</taxon>
        <taxon>Hexapoda</taxon>
        <taxon>Insecta</taxon>
        <taxon>Pterygota</taxon>
        <taxon>Neoptera</taxon>
        <taxon>Endopterygota</taxon>
        <taxon>Lepidoptera</taxon>
        <taxon>Glossata</taxon>
        <taxon>Ditrysia</taxon>
        <taxon>Papilionoidea</taxon>
        <taxon>Nymphalidae</taxon>
        <taxon>Satyrinae</taxon>
        <taxon>Satyrini</taxon>
        <taxon>Mycalesina</taxon>
        <taxon>Bicyclus</taxon>
    </lineage>
</organism>
<dbReference type="PROSITE" id="PS50878">
    <property type="entry name" value="RT_POL"/>
    <property type="match status" value="1"/>
</dbReference>
<dbReference type="InterPro" id="IPR041588">
    <property type="entry name" value="Integrase_H2C2"/>
</dbReference>
<dbReference type="Gene3D" id="3.30.70.270">
    <property type="match status" value="2"/>
</dbReference>
<evidence type="ECO:0000313" key="10">
    <source>
        <dbReference type="Proteomes" id="UP001652582"/>
    </source>
</evidence>
<dbReference type="SUPFAM" id="SSF53098">
    <property type="entry name" value="Ribonuclease H-like"/>
    <property type="match status" value="1"/>
</dbReference>
<evidence type="ECO:0000313" key="11">
    <source>
        <dbReference type="RefSeq" id="XP_052744717.1"/>
    </source>
</evidence>
<keyword evidence="7" id="KW-0695">RNA-directed DNA polymerase</keyword>
<dbReference type="CDD" id="cd01647">
    <property type="entry name" value="RT_LTR"/>
    <property type="match status" value="1"/>
</dbReference>
<accession>A0ABM3M0A7</accession>
<dbReference type="PROSITE" id="PS50994">
    <property type="entry name" value="INTEGRASE"/>
    <property type="match status" value="1"/>
</dbReference>
<evidence type="ECO:0000259" key="8">
    <source>
        <dbReference type="PROSITE" id="PS50878"/>
    </source>
</evidence>
<keyword evidence="2" id="KW-0808">Transferase</keyword>
<dbReference type="InterPro" id="IPR043502">
    <property type="entry name" value="DNA/RNA_pol_sf"/>
</dbReference>
<feature type="domain" description="Integrase catalytic" evidence="9">
    <location>
        <begin position="703"/>
        <end position="862"/>
    </location>
</feature>
<dbReference type="Pfam" id="PF17917">
    <property type="entry name" value="RT_RNaseH"/>
    <property type="match status" value="1"/>
</dbReference>
<keyword evidence="3" id="KW-0548">Nucleotidyltransferase</keyword>
<dbReference type="EC" id="2.7.7.49" evidence="1"/>
<evidence type="ECO:0000259" key="9">
    <source>
        <dbReference type="PROSITE" id="PS50994"/>
    </source>
</evidence>
<dbReference type="InterPro" id="IPR012337">
    <property type="entry name" value="RNaseH-like_sf"/>
</dbReference>
<sequence>MGFKLEKFSNISCTVANGVKLESIGYMYLPITCHDTTCAIKFFVIPTIISDIILGIDFWRAFNIAPEILDCIDYKYQPASFCETLSTNRVNTIQSLENLSTEQKELANAIIGKFHDISFELKGLGRTSLIEHDIDTGDALPIRVKQYPLSPEKKVALQEELKKMLALDVVTPSESPWNNPVILVKKANGDWRFCLDCRKLNAVTKKDSYAIPYIPQILDSLKEAKFLSTIDLSSSFWQIPLSERSQEKVSFQIEGAGLFKFKVVAFGLCNAPARQQRLMDKLINQNFCSDVDNGYVFCYIDDIVICSSDFSTHLLLLNRVLDKLKSANLTVSFDKCKFFRESIKYLGYVVDEFGLHTDPDKISSILNFPTPTTAREVKVFLGTCSWYRRFIRNFSTIAAPLNKLTSKGRNAPRFQWNEAADKAFSLLKNALVSAPVLAVPDFSKPFTVHCDASSYGLGGMLSQMIEGHDHPIAYVSRSLNKNERNYSATEREALAVIFAVEKFQAYLGSRKFTIVTDHSSLKWFLNLENPSGRLARWGCRLSQFDFEIEHRKGTDNVVPDALSRLMKVEAIHATSDTPTSGMKDEWYERIKNNCVSKPTHFPNYMVKDNILFRLSKSKYDLISEFDWKEVIPKGLRNKIISENHCEPTAAHLGVFKTHRRLCLRYFWPGMYKDIENFVKSCDVCKAYKHSTQAVPGLMGKPKVCSRPFQVVSLDLAGPLPRSRSGYTYLLVITCVFSKYTLLFPLRRATSALVAKNFEDGLVLVHGAPETVILDNGTQMTGSEFRNVIKRYNVPRLHYTPRYTPQVNLVERYNKTIMTAVASYVEEDHRTWDLNLRKIQFAINSAINESTGFSPFFLVHAREPVINGDFYLDTQSEYKVAMPRDEYAGKFGCMEEIYDSVRKKLLEAHARNAQYYNRRRRNARFAVGDWVWKTTYTQSDAQKFKMAKLAPKYEKCKIVKVLSPLVYELERKDGTKIGSWHIKDLKR</sequence>
<dbReference type="RefSeq" id="XP_052744717.1">
    <property type="nucleotide sequence ID" value="XM_052888757.1"/>
</dbReference>
<keyword evidence="5" id="KW-0255">Endonuclease</keyword>
<evidence type="ECO:0000256" key="5">
    <source>
        <dbReference type="ARBA" id="ARBA00022759"/>
    </source>
</evidence>
<evidence type="ECO:0000256" key="7">
    <source>
        <dbReference type="ARBA" id="ARBA00022918"/>
    </source>
</evidence>
<dbReference type="InterPro" id="IPR050951">
    <property type="entry name" value="Retrovirus_Pol_polyprotein"/>
</dbReference>
<evidence type="ECO:0000256" key="1">
    <source>
        <dbReference type="ARBA" id="ARBA00012493"/>
    </source>
</evidence>